<dbReference type="InterPro" id="IPR017937">
    <property type="entry name" value="Thioredoxin_CS"/>
</dbReference>
<dbReference type="RefSeq" id="WP_008219320.1">
    <property type="nucleotide sequence ID" value="NZ_BAFK01000004.1"/>
</dbReference>
<feature type="transmembrane region" description="Helical" evidence="2">
    <location>
        <begin position="108"/>
        <end position="127"/>
    </location>
</feature>
<dbReference type="Pfam" id="PF00578">
    <property type="entry name" value="AhpC-TSA"/>
    <property type="match status" value="1"/>
</dbReference>
<sequence length="267" mass="29163">MLSISIGPVSLPTIVLVLLASVVCGLLAAKLLTRSAASSVTDPLLLVLFAALLFGRLVFVLRFADSYDSVWQMLDFRDRGIDIAATVMAALVLLIVQLKRYPEFKRALVGGFLSCLVCFGLGSAWLYSQQQQQVLADIRLETLSGYSVALPDMAQGKPVVLNLWASWCPPCHREMPLLLNTAQQNADISVMMVNLQENRDTVAKYLRQHQLSFGQVLLDTRGDVARFYGAQGVPATLFFRADGTLSSAHFGELSRAILQQGIDAATD</sequence>
<feature type="transmembrane region" description="Helical" evidence="2">
    <location>
        <begin position="44"/>
        <end position="64"/>
    </location>
</feature>
<feature type="transmembrane region" description="Helical" evidence="2">
    <location>
        <begin position="76"/>
        <end position="96"/>
    </location>
</feature>
<evidence type="ECO:0000256" key="2">
    <source>
        <dbReference type="SAM" id="Phobius"/>
    </source>
</evidence>
<name>I1DVD9_9GAMM</name>
<gene>
    <name evidence="4" type="ORF">RNAN_0988</name>
</gene>
<dbReference type="EMBL" id="BAFK01000004">
    <property type="protein sequence ID" value="GAB58017.1"/>
    <property type="molecule type" value="Genomic_DNA"/>
</dbReference>
<dbReference type="SUPFAM" id="SSF52833">
    <property type="entry name" value="Thioredoxin-like"/>
    <property type="match status" value="1"/>
</dbReference>
<accession>I1DVD9</accession>
<dbReference type="CDD" id="cd02966">
    <property type="entry name" value="TlpA_like_family"/>
    <property type="match status" value="1"/>
</dbReference>
<dbReference type="PROSITE" id="PS51352">
    <property type="entry name" value="THIOREDOXIN_2"/>
    <property type="match status" value="1"/>
</dbReference>
<keyword evidence="2" id="KW-1133">Transmembrane helix</keyword>
<protein>
    <submittedName>
        <fullName evidence="4">Redoxin</fullName>
    </submittedName>
</protein>
<keyword evidence="2" id="KW-0472">Membrane</keyword>
<dbReference type="Proteomes" id="UP000004374">
    <property type="component" value="Unassembled WGS sequence"/>
</dbReference>
<dbReference type="PROSITE" id="PS00194">
    <property type="entry name" value="THIOREDOXIN_1"/>
    <property type="match status" value="1"/>
</dbReference>
<dbReference type="OrthoDB" id="9788279at2"/>
<feature type="transmembrane region" description="Helical" evidence="2">
    <location>
        <begin position="12"/>
        <end position="32"/>
    </location>
</feature>
<comment type="caution">
    <text evidence="4">The sequence shown here is derived from an EMBL/GenBank/DDBJ whole genome shotgun (WGS) entry which is preliminary data.</text>
</comment>
<keyword evidence="1" id="KW-0676">Redox-active center</keyword>
<evidence type="ECO:0000259" key="3">
    <source>
        <dbReference type="PROSITE" id="PS51352"/>
    </source>
</evidence>
<dbReference type="STRING" id="562729.RNAN_0988"/>
<proteinExistence type="predicted"/>
<evidence type="ECO:0000313" key="4">
    <source>
        <dbReference type="EMBL" id="GAB58017.1"/>
    </source>
</evidence>
<dbReference type="GO" id="GO:0016209">
    <property type="term" value="F:antioxidant activity"/>
    <property type="evidence" value="ECO:0007669"/>
    <property type="project" value="InterPro"/>
</dbReference>
<dbReference type="InterPro" id="IPR036249">
    <property type="entry name" value="Thioredoxin-like_sf"/>
</dbReference>
<dbReference type="Gene3D" id="3.40.30.10">
    <property type="entry name" value="Glutaredoxin"/>
    <property type="match status" value="1"/>
</dbReference>
<organism evidence="4 5">
    <name type="scientific">Rheinheimera nanhaiensis E407-8</name>
    <dbReference type="NCBI Taxonomy" id="562729"/>
    <lineage>
        <taxon>Bacteria</taxon>
        <taxon>Pseudomonadati</taxon>
        <taxon>Pseudomonadota</taxon>
        <taxon>Gammaproteobacteria</taxon>
        <taxon>Chromatiales</taxon>
        <taxon>Chromatiaceae</taxon>
        <taxon>Rheinheimera</taxon>
    </lineage>
</organism>
<dbReference type="InterPro" id="IPR050553">
    <property type="entry name" value="Thioredoxin_ResA/DsbE_sf"/>
</dbReference>
<evidence type="ECO:0000256" key="1">
    <source>
        <dbReference type="ARBA" id="ARBA00023284"/>
    </source>
</evidence>
<dbReference type="GO" id="GO:0015036">
    <property type="term" value="F:disulfide oxidoreductase activity"/>
    <property type="evidence" value="ECO:0007669"/>
    <property type="project" value="UniProtKB-ARBA"/>
</dbReference>
<keyword evidence="5" id="KW-1185">Reference proteome</keyword>
<dbReference type="InterPro" id="IPR013766">
    <property type="entry name" value="Thioredoxin_domain"/>
</dbReference>
<reference evidence="4 5" key="1">
    <citation type="journal article" date="2012" name="J. Bacteriol.">
        <title>Genome Sequence of the Protease-Producing Bacterium Rheinheimera nanhaiensis E407-8T, Isolated from Deep-Sea Sediment of the South China Sea.</title>
        <authorList>
            <person name="Zhang X.-Y."/>
            <person name="Zhang Y.-J."/>
            <person name="Qin Q.-L."/>
            <person name="Xie B.-B."/>
            <person name="Chen X.-L."/>
            <person name="Zhou B.-C."/>
            <person name="Zhang Y.-Z."/>
        </authorList>
    </citation>
    <scope>NUCLEOTIDE SEQUENCE [LARGE SCALE GENOMIC DNA]</scope>
    <source>
        <strain evidence="4 5">E407-8</strain>
    </source>
</reference>
<keyword evidence="2" id="KW-0812">Transmembrane</keyword>
<dbReference type="AlphaFoldDB" id="I1DVD9"/>
<dbReference type="InterPro" id="IPR000866">
    <property type="entry name" value="AhpC/TSA"/>
</dbReference>
<dbReference type="PANTHER" id="PTHR42852:SF18">
    <property type="entry name" value="CHROMOSOME UNDETERMINED SCAFFOLD_47, WHOLE GENOME SHOTGUN SEQUENCE"/>
    <property type="match status" value="1"/>
</dbReference>
<feature type="domain" description="Thioredoxin" evidence="3">
    <location>
        <begin position="129"/>
        <end position="267"/>
    </location>
</feature>
<dbReference type="PANTHER" id="PTHR42852">
    <property type="entry name" value="THIOL:DISULFIDE INTERCHANGE PROTEIN DSBE"/>
    <property type="match status" value="1"/>
</dbReference>
<evidence type="ECO:0000313" key="5">
    <source>
        <dbReference type="Proteomes" id="UP000004374"/>
    </source>
</evidence>